<feature type="compositionally biased region" description="Polar residues" evidence="1">
    <location>
        <begin position="52"/>
        <end position="72"/>
    </location>
</feature>
<accession>A0ABP7BPL2</accession>
<keyword evidence="2" id="KW-0472">Membrane</keyword>
<keyword evidence="2" id="KW-0812">Transmembrane</keyword>
<evidence type="ECO:0000256" key="1">
    <source>
        <dbReference type="SAM" id="MobiDB-lite"/>
    </source>
</evidence>
<evidence type="ECO:0000256" key="2">
    <source>
        <dbReference type="SAM" id="Phobius"/>
    </source>
</evidence>
<reference evidence="4" key="1">
    <citation type="journal article" date="2019" name="Int. J. Syst. Evol. Microbiol.">
        <title>The Global Catalogue of Microorganisms (GCM) 10K type strain sequencing project: providing services to taxonomists for standard genome sequencing and annotation.</title>
        <authorList>
            <consortium name="The Broad Institute Genomics Platform"/>
            <consortium name="The Broad Institute Genome Sequencing Center for Infectious Disease"/>
            <person name="Wu L."/>
            <person name="Ma J."/>
        </authorList>
    </citation>
    <scope>NUCLEOTIDE SEQUENCE [LARGE SCALE GENOMIC DNA]</scope>
    <source>
        <strain evidence="4">JCM 17494</strain>
    </source>
</reference>
<evidence type="ECO:0000313" key="3">
    <source>
        <dbReference type="EMBL" id="GAA3666611.1"/>
    </source>
</evidence>
<comment type="caution">
    <text evidence="3">The sequence shown here is derived from an EMBL/GenBank/DDBJ whole genome shotgun (WGS) entry which is preliminary data.</text>
</comment>
<feature type="region of interest" description="Disordered" evidence="1">
    <location>
        <begin position="52"/>
        <end position="81"/>
    </location>
</feature>
<sequence length="215" mass="22552">MTNPLDQPLENDLTAELKERRTGFGKSTVVLGVAVLAIVAFVGGVFVQKSFGSAQNPNRPNAARQFNGTPPSGTNRTNGRGTIGTIDHVEGTTVFVKTQNGEIVKVSTSDSTKVQITSDGKLTDLKPGQQVVVQGQPGEDGTVTAQTLTQRPPNGSCRINAWNVAGCSSSRTNPASASCCARACGSRGSPCPARRPAARPCSPPAPTRRTWCCWT</sequence>
<protein>
    <recommendedName>
        <fullName evidence="5">DUF5666 domain-containing protein</fullName>
    </recommendedName>
</protein>
<dbReference type="Proteomes" id="UP001500711">
    <property type="component" value="Unassembled WGS sequence"/>
</dbReference>
<keyword evidence="4" id="KW-1185">Reference proteome</keyword>
<proteinExistence type="predicted"/>
<keyword evidence="2" id="KW-1133">Transmembrane helix</keyword>
<dbReference type="RefSeq" id="WP_346133682.1">
    <property type="nucleotide sequence ID" value="NZ_BAABBE010000020.1"/>
</dbReference>
<feature type="transmembrane region" description="Helical" evidence="2">
    <location>
        <begin position="28"/>
        <end position="47"/>
    </location>
</feature>
<name>A0ABP7BPL2_9PSEU</name>
<evidence type="ECO:0008006" key="5">
    <source>
        <dbReference type="Google" id="ProtNLM"/>
    </source>
</evidence>
<dbReference type="EMBL" id="BAABBE010000020">
    <property type="protein sequence ID" value="GAA3666611.1"/>
    <property type="molecule type" value="Genomic_DNA"/>
</dbReference>
<evidence type="ECO:0000313" key="4">
    <source>
        <dbReference type="Proteomes" id="UP001500711"/>
    </source>
</evidence>
<organism evidence="3 4">
    <name type="scientific">Lentzea roselyniae</name>
    <dbReference type="NCBI Taxonomy" id="531940"/>
    <lineage>
        <taxon>Bacteria</taxon>
        <taxon>Bacillati</taxon>
        <taxon>Actinomycetota</taxon>
        <taxon>Actinomycetes</taxon>
        <taxon>Pseudonocardiales</taxon>
        <taxon>Pseudonocardiaceae</taxon>
        <taxon>Lentzea</taxon>
    </lineage>
</organism>
<gene>
    <name evidence="3" type="ORF">GCM10022267_61230</name>
</gene>